<dbReference type="Gene3D" id="3.40.50.1820">
    <property type="entry name" value="alpha/beta hydrolase"/>
    <property type="match status" value="1"/>
</dbReference>
<dbReference type="SUPFAM" id="SSF53474">
    <property type="entry name" value="alpha/beta-Hydrolases"/>
    <property type="match status" value="1"/>
</dbReference>
<accession>A0ABU1TKR7</accession>
<dbReference type="InterPro" id="IPR029058">
    <property type="entry name" value="AB_hydrolase_fold"/>
</dbReference>
<reference evidence="1 2" key="1">
    <citation type="submission" date="2023-07" db="EMBL/GenBank/DDBJ databases">
        <title>Sorghum-associated microbial communities from plants grown in Nebraska, USA.</title>
        <authorList>
            <person name="Schachtman D."/>
        </authorList>
    </citation>
    <scope>NUCLEOTIDE SEQUENCE [LARGE SCALE GENOMIC DNA]</scope>
    <source>
        <strain evidence="1 2">3773</strain>
    </source>
</reference>
<organism evidence="1 2">
    <name type="scientific">Flavobacterium arsenatis</name>
    <dbReference type="NCBI Taxonomy" id="1484332"/>
    <lineage>
        <taxon>Bacteria</taxon>
        <taxon>Pseudomonadati</taxon>
        <taxon>Bacteroidota</taxon>
        <taxon>Flavobacteriia</taxon>
        <taxon>Flavobacteriales</taxon>
        <taxon>Flavobacteriaceae</taxon>
        <taxon>Flavobacterium</taxon>
    </lineage>
</organism>
<name>A0ABU1TKR7_9FLAO</name>
<evidence type="ECO:0000313" key="2">
    <source>
        <dbReference type="Proteomes" id="UP001255185"/>
    </source>
</evidence>
<dbReference type="RefSeq" id="WP_310024228.1">
    <property type="nucleotide sequence ID" value="NZ_JAVDVI010000002.1"/>
</dbReference>
<dbReference type="EMBL" id="JAVDVI010000002">
    <property type="protein sequence ID" value="MDR6966572.1"/>
    <property type="molecule type" value="Genomic_DNA"/>
</dbReference>
<comment type="caution">
    <text evidence="1">The sequence shown here is derived from an EMBL/GenBank/DDBJ whole genome shotgun (WGS) entry which is preliminary data.</text>
</comment>
<evidence type="ECO:0000313" key="1">
    <source>
        <dbReference type="EMBL" id="MDR6966572.1"/>
    </source>
</evidence>
<proteinExistence type="predicted"/>
<gene>
    <name evidence="1" type="ORF">J2X31_000570</name>
</gene>
<protein>
    <submittedName>
        <fullName evidence="1">Pimeloyl-ACP methyl ester carboxylesterase</fullName>
    </submittedName>
</protein>
<sequence length="215" mass="24776">MKKIYIFSGLGADKRVFKYLDFSGFDITFIEWITPENKESIGYYAKRLTEQIHTDNPILIGLSFGGIIAGEVAKHIQTEKIILIASAKSYKEIPFYYRWLGALKVHKLVPTSLMKQSNFFSYWLFGIKTNEDKKLLTEILNDTDPRLLKWAINAIVNWKNIIEPQKYIHIHGSSDKILPLRFVNAAIIIEDGGHFMTINKPEELNQIIKQSLLNS</sequence>
<dbReference type="Proteomes" id="UP001255185">
    <property type="component" value="Unassembled WGS sequence"/>
</dbReference>
<keyword evidence="2" id="KW-1185">Reference proteome</keyword>